<proteinExistence type="predicted"/>
<dbReference type="PANTHER" id="PTHR43656:SF2">
    <property type="entry name" value="BINDING OXIDOREDUCTASE, PUTATIVE (AFU_ORTHOLOGUE AFUA_2G08260)-RELATED"/>
    <property type="match status" value="1"/>
</dbReference>
<reference evidence="4" key="1">
    <citation type="submission" date="2020-08" db="EMBL/GenBank/DDBJ databases">
        <title>Genome public.</title>
        <authorList>
            <person name="Liu C."/>
            <person name="Sun Q."/>
        </authorList>
    </citation>
    <scope>NUCLEOTIDE SEQUENCE</scope>
    <source>
        <strain evidence="4">BX12</strain>
    </source>
</reference>
<sequence>MAIINTPLAAGKITFKNRLIYPPITIAKASADGEVTDDSLAYYEEKMHGGSFSLAIVEHCYVTQEGKASNGQVSIADDAKIQGLAKLARVIKGAGTKAVVQINHAGSCTTAEVTGMTLKGASPVQNPRQGGVPEEMTKTEIRGVVEAFRAAAERGKKAGFDGVEIHSAHSYLLNQFYSPLTNLRNDEYGGKLENRLKIHLEVIEAVRKAVGKDYPIFLRLGACDHMPGGNTIEDAVKAAKILEDAGIDILDISGGMCGYVNPESSEPGYFGEESKAVKAAVNIPVITTGGVKAPEDVEALLQAGAGDLVGVGRTVMQDSAWAGRTIGFYRD</sequence>
<dbReference type="Pfam" id="PF00724">
    <property type="entry name" value="Oxidored_FMN"/>
    <property type="match status" value="1"/>
</dbReference>
<accession>A0A923NP94</accession>
<evidence type="ECO:0000259" key="3">
    <source>
        <dbReference type="Pfam" id="PF00724"/>
    </source>
</evidence>
<evidence type="ECO:0000256" key="2">
    <source>
        <dbReference type="ARBA" id="ARBA00023002"/>
    </source>
</evidence>
<evidence type="ECO:0000313" key="5">
    <source>
        <dbReference type="Proteomes" id="UP000602647"/>
    </source>
</evidence>
<evidence type="ECO:0000256" key="1">
    <source>
        <dbReference type="ARBA" id="ARBA00022630"/>
    </source>
</evidence>
<dbReference type="Proteomes" id="UP000602647">
    <property type="component" value="Unassembled WGS sequence"/>
</dbReference>
<dbReference type="PANTHER" id="PTHR43656">
    <property type="entry name" value="BINDING OXIDOREDUCTASE, PUTATIVE (AFU_ORTHOLOGUE AFUA_2G08260)-RELATED"/>
    <property type="match status" value="1"/>
</dbReference>
<keyword evidence="1" id="KW-0285">Flavoprotein</keyword>
<organism evidence="4 5">
    <name type="scientific">Zhenpiania hominis</name>
    <dbReference type="NCBI Taxonomy" id="2763644"/>
    <lineage>
        <taxon>Bacteria</taxon>
        <taxon>Bacillati</taxon>
        <taxon>Bacillota</taxon>
        <taxon>Clostridia</taxon>
        <taxon>Peptostreptococcales</taxon>
        <taxon>Anaerovoracaceae</taxon>
        <taxon>Zhenpiania</taxon>
    </lineage>
</organism>
<dbReference type="RefSeq" id="WP_187303694.1">
    <property type="nucleotide sequence ID" value="NZ_JACRYT010000015.1"/>
</dbReference>
<dbReference type="EMBL" id="JACRYT010000015">
    <property type="protein sequence ID" value="MBC6680599.1"/>
    <property type="molecule type" value="Genomic_DNA"/>
</dbReference>
<dbReference type="GO" id="GO:0016491">
    <property type="term" value="F:oxidoreductase activity"/>
    <property type="evidence" value="ECO:0007669"/>
    <property type="project" value="UniProtKB-KW"/>
</dbReference>
<dbReference type="AlphaFoldDB" id="A0A923NP94"/>
<name>A0A923NP94_9FIRM</name>
<keyword evidence="2" id="KW-0560">Oxidoreductase</keyword>
<keyword evidence="5" id="KW-1185">Reference proteome</keyword>
<feature type="domain" description="NADH:flavin oxidoreductase/NADH oxidase N-terminal" evidence="3">
    <location>
        <begin position="6"/>
        <end position="324"/>
    </location>
</feature>
<dbReference type="InterPro" id="IPR051799">
    <property type="entry name" value="NADH_flavin_oxidoreductase"/>
</dbReference>
<dbReference type="InterPro" id="IPR013785">
    <property type="entry name" value="Aldolase_TIM"/>
</dbReference>
<dbReference type="SUPFAM" id="SSF51395">
    <property type="entry name" value="FMN-linked oxidoreductases"/>
    <property type="match status" value="1"/>
</dbReference>
<dbReference type="Gene3D" id="3.20.20.70">
    <property type="entry name" value="Aldolase class I"/>
    <property type="match status" value="1"/>
</dbReference>
<comment type="caution">
    <text evidence="4">The sequence shown here is derived from an EMBL/GenBank/DDBJ whole genome shotgun (WGS) entry which is preliminary data.</text>
</comment>
<protein>
    <submittedName>
        <fullName evidence="4">NADH:flavin oxidoreductase</fullName>
    </submittedName>
</protein>
<dbReference type="GO" id="GO:0010181">
    <property type="term" value="F:FMN binding"/>
    <property type="evidence" value="ECO:0007669"/>
    <property type="project" value="InterPro"/>
</dbReference>
<dbReference type="CDD" id="cd02803">
    <property type="entry name" value="OYE_like_FMN_family"/>
    <property type="match status" value="1"/>
</dbReference>
<evidence type="ECO:0000313" key="4">
    <source>
        <dbReference type="EMBL" id="MBC6680599.1"/>
    </source>
</evidence>
<dbReference type="InterPro" id="IPR001155">
    <property type="entry name" value="OxRdtase_FMN_N"/>
</dbReference>
<gene>
    <name evidence="4" type="ORF">H9L42_12285</name>
</gene>